<dbReference type="NCBIfam" id="TIGR04211">
    <property type="entry name" value="SH3_and_anchor"/>
    <property type="match status" value="1"/>
</dbReference>
<protein>
    <submittedName>
        <fullName evidence="11">TIGR04211 family SH3 domain-containing protein</fullName>
    </submittedName>
</protein>
<dbReference type="InterPro" id="IPR003646">
    <property type="entry name" value="SH3-like_bac-type"/>
</dbReference>
<feature type="coiled-coil region" evidence="6">
    <location>
        <begin position="83"/>
        <end position="152"/>
    </location>
</feature>
<dbReference type="EMBL" id="WFKK01000003">
    <property type="protein sequence ID" value="KAB7890807.1"/>
    <property type="molecule type" value="Genomic_DNA"/>
</dbReference>
<evidence type="ECO:0000256" key="2">
    <source>
        <dbReference type="ARBA" id="ARBA00022692"/>
    </source>
</evidence>
<feature type="signal peptide" evidence="8">
    <location>
        <begin position="1"/>
        <end position="20"/>
    </location>
</feature>
<dbReference type="Proteomes" id="UP000472839">
    <property type="component" value="Unassembled WGS sequence"/>
</dbReference>
<dbReference type="AlphaFoldDB" id="A0A6L4WW31"/>
<evidence type="ECO:0000313" key="11">
    <source>
        <dbReference type="EMBL" id="KAB7890807.1"/>
    </source>
</evidence>
<dbReference type="Pfam" id="PF08239">
    <property type="entry name" value="SH3_3"/>
    <property type="match status" value="1"/>
</dbReference>
<dbReference type="SMART" id="SM00287">
    <property type="entry name" value="SH3b"/>
    <property type="match status" value="1"/>
</dbReference>
<comment type="subcellular location">
    <subcellularLocation>
        <location evidence="1">Membrane</location>
        <topology evidence="1">Single-pass membrane protein</topology>
    </subcellularLocation>
</comment>
<gene>
    <name evidence="10" type="ORF">GBG18_09555</name>
    <name evidence="11" type="ORF">GBG19_01995</name>
</gene>
<evidence type="ECO:0000259" key="9">
    <source>
        <dbReference type="PROSITE" id="PS51781"/>
    </source>
</evidence>
<dbReference type="InterPro" id="IPR016476">
    <property type="entry name" value="SH3_dom_pro"/>
</dbReference>
<dbReference type="Proteomes" id="UP000461010">
    <property type="component" value="Unassembled WGS sequence"/>
</dbReference>
<name>A0A6L4WW31_9BACT</name>
<proteinExistence type="predicted"/>
<dbReference type="PROSITE" id="PS51781">
    <property type="entry name" value="SH3B"/>
    <property type="match status" value="1"/>
</dbReference>
<evidence type="ECO:0000256" key="8">
    <source>
        <dbReference type="SAM" id="SignalP"/>
    </source>
</evidence>
<dbReference type="GO" id="GO:0016020">
    <property type="term" value="C:membrane"/>
    <property type="evidence" value="ECO:0007669"/>
    <property type="project" value="UniProtKB-SubCell"/>
</dbReference>
<keyword evidence="6" id="KW-0175">Coiled coil</keyword>
<evidence type="ECO:0000313" key="13">
    <source>
        <dbReference type="Proteomes" id="UP000472839"/>
    </source>
</evidence>
<dbReference type="EMBL" id="WFKJ01000028">
    <property type="protein sequence ID" value="KAB7890074.1"/>
    <property type="molecule type" value="Genomic_DNA"/>
</dbReference>
<evidence type="ECO:0000256" key="1">
    <source>
        <dbReference type="ARBA" id="ARBA00004167"/>
    </source>
</evidence>
<keyword evidence="5 7" id="KW-0472">Membrane</keyword>
<dbReference type="RefSeq" id="WP_152190561.1">
    <property type="nucleotide sequence ID" value="NZ_WFKI01000005.1"/>
</dbReference>
<evidence type="ECO:0000256" key="6">
    <source>
        <dbReference type="SAM" id="Coils"/>
    </source>
</evidence>
<organism evidence="11 13">
    <name type="scientific">Poseidonibacter ostreae</name>
    <dbReference type="NCBI Taxonomy" id="2654171"/>
    <lineage>
        <taxon>Bacteria</taxon>
        <taxon>Pseudomonadati</taxon>
        <taxon>Campylobacterota</taxon>
        <taxon>Epsilonproteobacteria</taxon>
        <taxon>Campylobacterales</taxon>
        <taxon>Arcobacteraceae</taxon>
        <taxon>Poseidonibacter</taxon>
    </lineage>
</organism>
<keyword evidence="4 7" id="KW-1133">Transmembrane helix</keyword>
<evidence type="ECO:0000256" key="7">
    <source>
        <dbReference type="SAM" id="Phobius"/>
    </source>
</evidence>
<dbReference type="PIRSF" id="PIRSF006158">
    <property type="entry name" value="UCP006158_SH3"/>
    <property type="match status" value="1"/>
</dbReference>
<feature type="transmembrane region" description="Helical" evidence="7">
    <location>
        <begin position="157"/>
        <end position="179"/>
    </location>
</feature>
<keyword evidence="12" id="KW-1185">Reference proteome</keyword>
<evidence type="ECO:0000256" key="5">
    <source>
        <dbReference type="ARBA" id="ARBA00023136"/>
    </source>
</evidence>
<dbReference type="Gene3D" id="2.30.30.40">
    <property type="entry name" value="SH3 Domains"/>
    <property type="match status" value="1"/>
</dbReference>
<feature type="domain" description="SH3b" evidence="9">
    <location>
        <begin position="20"/>
        <end position="84"/>
    </location>
</feature>
<evidence type="ECO:0000256" key="3">
    <source>
        <dbReference type="ARBA" id="ARBA00022729"/>
    </source>
</evidence>
<comment type="caution">
    <text evidence="11">The sequence shown here is derived from an EMBL/GenBank/DDBJ whole genome shotgun (WGS) entry which is preliminary data.</text>
</comment>
<sequence length="188" mass="21347">MRKINFLLLLLISLSSSASAATYYVSDDLHTFIHSGPSTKYKIVGSVNSGERIKIIRKDSNFTLVKDSKGRSGWINSKYVSNQQGLKERLPKLENKLAELKIQLEEYEKDIESKATQITTLKNTNTKLNKQLEEIQIENNDLNATLDMQKNDLLMRWFSYGGMVAGAGLLLGLIIPLLIPNRRNRSRF</sequence>
<evidence type="ECO:0000256" key="4">
    <source>
        <dbReference type="ARBA" id="ARBA00022989"/>
    </source>
</evidence>
<evidence type="ECO:0000313" key="10">
    <source>
        <dbReference type="EMBL" id="KAB7890074.1"/>
    </source>
</evidence>
<evidence type="ECO:0000313" key="12">
    <source>
        <dbReference type="Proteomes" id="UP000461010"/>
    </source>
</evidence>
<keyword evidence="3 8" id="KW-0732">Signal</keyword>
<reference evidence="12 13" key="1">
    <citation type="submission" date="2019-10" db="EMBL/GenBank/DDBJ databases">
        <title>Poseidonibacter ostreae sp. nov., isolated from the gut of the Ostrea denselamellosa.</title>
        <authorList>
            <person name="Choi A."/>
        </authorList>
    </citation>
    <scope>NUCLEOTIDE SEQUENCE [LARGE SCALE GENOMIC DNA]</scope>
    <source>
        <strain evidence="11 13">SJOD-M-33</strain>
        <strain evidence="10 12">SJOD-M-5</strain>
    </source>
</reference>
<feature type="chain" id="PRO_5026664286" evidence="8">
    <location>
        <begin position="21"/>
        <end position="188"/>
    </location>
</feature>
<accession>A0A6L4WW31</accession>
<keyword evidence="2 7" id="KW-0812">Transmembrane</keyword>